<evidence type="ECO:0000313" key="6">
    <source>
        <dbReference type="EMBL" id="RRT67417.1"/>
    </source>
</evidence>
<evidence type="ECO:0000256" key="3">
    <source>
        <dbReference type="ARBA" id="ARBA00022989"/>
    </source>
</evidence>
<evidence type="ECO:0000256" key="2">
    <source>
        <dbReference type="ARBA" id="ARBA00022692"/>
    </source>
</evidence>
<comment type="caution">
    <text evidence="6">The sequence shown here is derived from an EMBL/GenBank/DDBJ whole genome shotgun (WGS) entry which is preliminary data.</text>
</comment>
<dbReference type="GO" id="GO:0015165">
    <property type="term" value="F:pyrimidine nucleotide-sugar transmembrane transporter activity"/>
    <property type="evidence" value="ECO:0007669"/>
    <property type="project" value="InterPro"/>
</dbReference>
<dbReference type="InterPro" id="IPR007271">
    <property type="entry name" value="Nuc_sug_transpt"/>
</dbReference>
<evidence type="ECO:0000256" key="1">
    <source>
        <dbReference type="ARBA" id="ARBA00004141"/>
    </source>
</evidence>
<dbReference type="PANTHER" id="PTHR10231">
    <property type="entry name" value="NUCLEOTIDE-SUGAR TRANSMEMBRANE TRANSPORTER"/>
    <property type="match status" value="1"/>
</dbReference>
<dbReference type="Proteomes" id="UP000287651">
    <property type="component" value="Unassembled WGS sequence"/>
</dbReference>
<gene>
    <name evidence="6" type="ORF">B296_00029425</name>
</gene>
<evidence type="ECO:0000256" key="5">
    <source>
        <dbReference type="SAM" id="Phobius"/>
    </source>
</evidence>
<feature type="transmembrane region" description="Helical" evidence="5">
    <location>
        <begin position="24"/>
        <end position="44"/>
    </location>
</feature>
<sequence length="110" mass="12609">FCDLLQPILVYMSKVDGKFKFSPIGVNFFTEVAKFLFAIVMLLFQARRQKVGEKPLLSISTFVQLYFNPATVKMLSNLKVTVPSMASVYNEYALKSQFETSIYLQVTLYN</sequence>
<evidence type="ECO:0000256" key="4">
    <source>
        <dbReference type="ARBA" id="ARBA00023136"/>
    </source>
</evidence>
<accession>A0A426ZTS0</accession>
<comment type="subcellular location">
    <subcellularLocation>
        <location evidence="1">Membrane</location>
        <topology evidence="1">Multi-pass membrane protein</topology>
    </subcellularLocation>
</comment>
<feature type="non-terminal residue" evidence="6">
    <location>
        <position position="1"/>
    </location>
</feature>
<proteinExistence type="predicted"/>
<keyword evidence="2 5" id="KW-0812">Transmembrane</keyword>
<organism evidence="6 7">
    <name type="scientific">Ensete ventricosum</name>
    <name type="common">Abyssinian banana</name>
    <name type="synonym">Musa ensete</name>
    <dbReference type="NCBI Taxonomy" id="4639"/>
    <lineage>
        <taxon>Eukaryota</taxon>
        <taxon>Viridiplantae</taxon>
        <taxon>Streptophyta</taxon>
        <taxon>Embryophyta</taxon>
        <taxon>Tracheophyta</taxon>
        <taxon>Spermatophyta</taxon>
        <taxon>Magnoliopsida</taxon>
        <taxon>Liliopsida</taxon>
        <taxon>Zingiberales</taxon>
        <taxon>Musaceae</taxon>
        <taxon>Ensete</taxon>
    </lineage>
</organism>
<dbReference type="AlphaFoldDB" id="A0A426ZTS0"/>
<dbReference type="EMBL" id="AMZH03005051">
    <property type="protein sequence ID" value="RRT67417.1"/>
    <property type="molecule type" value="Genomic_DNA"/>
</dbReference>
<keyword evidence="3 5" id="KW-1133">Transmembrane helix</keyword>
<reference evidence="6 7" key="1">
    <citation type="journal article" date="2014" name="Agronomy (Basel)">
        <title>A Draft Genome Sequence for Ensete ventricosum, the Drought-Tolerant Tree Against Hunger.</title>
        <authorList>
            <person name="Harrison J."/>
            <person name="Moore K.A."/>
            <person name="Paszkiewicz K."/>
            <person name="Jones T."/>
            <person name="Grant M."/>
            <person name="Ambacheew D."/>
            <person name="Muzemil S."/>
            <person name="Studholme D.J."/>
        </authorList>
    </citation>
    <scope>NUCLEOTIDE SEQUENCE [LARGE SCALE GENOMIC DNA]</scope>
</reference>
<name>A0A426ZTS0_ENSVE</name>
<dbReference type="GO" id="GO:0000139">
    <property type="term" value="C:Golgi membrane"/>
    <property type="evidence" value="ECO:0007669"/>
    <property type="project" value="InterPro"/>
</dbReference>
<keyword evidence="4 5" id="KW-0472">Membrane</keyword>
<evidence type="ECO:0000313" key="7">
    <source>
        <dbReference type="Proteomes" id="UP000287651"/>
    </source>
</evidence>
<protein>
    <submittedName>
        <fullName evidence="6">Uncharacterized protein</fullName>
    </submittedName>
</protein>